<feature type="transmembrane region" description="Helical" evidence="1">
    <location>
        <begin position="77"/>
        <end position="100"/>
    </location>
</feature>
<evidence type="ECO:0000313" key="3">
    <source>
        <dbReference type="Proteomes" id="UP001164803"/>
    </source>
</evidence>
<feature type="transmembrane region" description="Helical" evidence="1">
    <location>
        <begin position="121"/>
        <end position="144"/>
    </location>
</feature>
<evidence type="ECO:0000256" key="1">
    <source>
        <dbReference type="SAM" id="Phobius"/>
    </source>
</evidence>
<name>A0ABY6Z506_9BACL</name>
<feature type="transmembrane region" description="Helical" evidence="1">
    <location>
        <begin position="50"/>
        <end position="71"/>
    </location>
</feature>
<accession>A0ABY6Z506</accession>
<gene>
    <name evidence="2" type="ORF">NZD86_05165</name>
</gene>
<keyword evidence="1" id="KW-1133">Transmembrane helix</keyword>
<sequence>MKHTALFFHLLGLSVWMGAFVAMLICVFGLRSSHVGVESKQMLNKLQSTLTVIGNGGALAMLISGFVLFTMSDTHALWVDVMAGLGGGICVFSIIAITLQSGILSGRIKSNSFDELLTRQLALLNVSSWIVTLGIVVVLAVVSYRV</sequence>
<dbReference type="RefSeq" id="WP_268045425.1">
    <property type="nucleotide sequence ID" value="NZ_CP104064.1"/>
</dbReference>
<dbReference type="EMBL" id="CP104064">
    <property type="protein sequence ID" value="WAH37892.1"/>
    <property type="molecule type" value="Genomic_DNA"/>
</dbReference>
<dbReference type="Proteomes" id="UP001164803">
    <property type="component" value="Chromosome"/>
</dbReference>
<keyword evidence="1" id="KW-0812">Transmembrane</keyword>
<protein>
    <recommendedName>
        <fullName evidence="4">Copper resistance protein D</fullName>
    </recommendedName>
</protein>
<organism evidence="2 3">
    <name type="scientific">Alicyclobacillus dauci</name>
    <dbReference type="NCBI Taxonomy" id="1475485"/>
    <lineage>
        <taxon>Bacteria</taxon>
        <taxon>Bacillati</taxon>
        <taxon>Bacillota</taxon>
        <taxon>Bacilli</taxon>
        <taxon>Bacillales</taxon>
        <taxon>Alicyclobacillaceae</taxon>
        <taxon>Alicyclobacillus</taxon>
    </lineage>
</organism>
<feature type="transmembrane region" description="Helical" evidence="1">
    <location>
        <begin position="6"/>
        <end position="30"/>
    </location>
</feature>
<keyword evidence="3" id="KW-1185">Reference proteome</keyword>
<reference evidence="2" key="1">
    <citation type="submission" date="2022-08" db="EMBL/GenBank/DDBJ databases">
        <title>Alicyclobacillus dauci DSM2870, complete genome.</title>
        <authorList>
            <person name="Wang Q."/>
            <person name="Cai R."/>
            <person name="Wang Z."/>
        </authorList>
    </citation>
    <scope>NUCLEOTIDE SEQUENCE</scope>
    <source>
        <strain evidence="2">DSM 28700</strain>
    </source>
</reference>
<proteinExistence type="predicted"/>
<evidence type="ECO:0008006" key="4">
    <source>
        <dbReference type="Google" id="ProtNLM"/>
    </source>
</evidence>
<evidence type="ECO:0000313" key="2">
    <source>
        <dbReference type="EMBL" id="WAH37892.1"/>
    </source>
</evidence>
<keyword evidence="1" id="KW-0472">Membrane</keyword>